<comment type="caution">
    <text evidence="3">The sequence shown here is derived from an EMBL/GenBank/DDBJ whole genome shotgun (WGS) entry which is preliminary data.</text>
</comment>
<dbReference type="EMBL" id="JXTI01000057">
    <property type="protein sequence ID" value="KWX13763.1"/>
    <property type="molecule type" value="Genomic_DNA"/>
</dbReference>
<dbReference type="PROSITE" id="PS50088">
    <property type="entry name" value="ANK_REPEAT"/>
    <property type="match status" value="2"/>
</dbReference>
<evidence type="ECO:0000256" key="1">
    <source>
        <dbReference type="PROSITE-ProRule" id="PRU00023"/>
    </source>
</evidence>
<evidence type="ECO:0000313" key="3">
    <source>
        <dbReference type="EMBL" id="KWX13763.1"/>
    </source>
</evidence>
<feature type="region of interest" description="Disordered" evidence="2">
    <location>
        <begin position="857"/>
        <end position="882"/>
    </location>
</feature>
<reference evidence="3 4" key="1">
    <citation type="journal article" date="2015" name="Mol. Biochem. Parasitol.">
        <title>Identification of polymorphic genes for use in assemblage B genotyping assays through comparative genomics of multiple assemblage B Giardia duodenalis isolates.</title>
        <authorList>
            <person name="Wielinga C."/>
            <person name="Thompson R.C."/>
            <person name="Monis P."/>
            <person name="Ryan U."/>
        </authorList>
    </citation>
    <scope>NUCLEOTIDE SEQUENCE [LARGE SCALE GENOMIC DNA]</scope>
    <source>
        <strain evidence="3 4">BAH15c1</strain>
    </source>
</reference>
<sequence length="1398" mass="153564">MRQTRNATESASLLTESDLMSSTHRALPVFKLTEKHTSPPAIALFRAKSAQGKLFGCTGASMKGEDEPCFVYTIFLSSFSKSVIADIIRNIEALARLDGYNFLKVYGIHRDEETNSLLITTECPPTITLQTLFQDNIITRRTITEQELLPLYVQYLHVAEYLSEQKSLPPALMQYLIDSKVTLFKTRELIKINTIEAYMAYLSSDPDFFADNADLSELTPVLNELSLSRGPSIGIGLRATSTVYGGASSTRSDSVNSLLTSGSLNRTTPSLSAVNLAGSYGSLGSLVSSHRSLSRATSTVSSNKIIQARKSAEEAILQLVNRLIIMIIVVPQLPAQLSCEENPDIALSIVRGSLSSNFCQILRPQQILEELAGRKVTSSLLSYSVTSSDHCERVGYAGTLILNNLGSITTTIVQTNNIDDEGSSSAAYSEDSEDSEDSSTVKRPTINEAVLKFFPNRSPWISTMFIMEPLRTVENFLRTTFYPDGMGVTSLMKAAISNDVPLAQDYIYQSGIRDSVGNSALMYCARSGAADVAKLLLKAETGLRNKRKETALMIAVEHENIEVVRLLANSELGLRDLGNRNPLAIAFQNQNIDILQILLKTSYEQGIIAQLTTNEATNTTYLMRAVEMGDLELIRILVPYMAKKINNNGMTALMLACERGRTEEGLELVNAEAGIRGPDGMTALMYAAMSNNKALVKALVEKEAGMETTSEEFALHLAFISRAEDSISALLSHEKELLKKCKFTPLMKAVACYNINSFRVMQKSFAGRRDSFGYTALMFACIFNRKDAVEALLPEEGDIVLANGVTPFILALRHGSTEAVNAIITYYEETLPRQDSYLSRTSTKGVLASFISNNSLTDASSSSHTVTTPQAPNQSSPIRESSQSLVGASLSLSASTPNLPNTKRVVDSDVLRSPDLANKSEAERAAVQYLLSPNIVKIWNTVTSTPGPDALFQAVANNDIDTVFSLRKTHAKHKDDKGCTALMLALRKSYYDIAMILARHEYGVQDSLHKTALMYCVDRQSLRLIDVLGPREKGVADFKGKTALYHAYENKNLIIMEKLCVYEANLPIPILEGATKGKTLLMLAARDGDCARLKILLPYQAGRRDSTGWCASRYAIEMGRVSCLKLLIAHEKSLLEEDGFTPLMMAVATCSAEPLVQYKDNIRRRTKDGHTALMIAVYSNNISAVKHLLASEKGMRRPDGRTALMIAAEKDNAEACRLLVSYESGIRISSDIRLSNKQEIGKPVALMLAIAAKSVRCLKWLSEYEKRLTETKQQMTSLMIAAQVGHIEAVQVLRGDEAGEQDSLGWTALMHATAWDHPNIVKYLVSYELDLVDENDQSVLDLAVKYGQLSCIRILAPACAPQFGEVALQKLSTVSTVPATVRSEIQSEIRRYLDLGKS</sequence>
<evidence type="ECO:0000313" key="4">
    <source>
        <dbReference type="Proteomes" id="UP000070089"/>
    </source>
</evidence>
<dbReference type="PANTHER" id="PTHR24120:SF4">
    <property type="entry name" value="GH07239P"/>
    <property type="match status" value="1"/>
</dbReference>
<dbReference type="OrthoDB" id="341259at2759"/>
<evidence type="ECO:0000256" key="2">
    <source>
        <dbReference type="SAM" id="MobiDB-lite"/>
    </source>
</evidence>
<feature type="region of interest" description="Disordered" evidence="2">
    <location>
        <begin position="419"/>
        <end position="441"/>
    </location>
</feature>
<name>A0A132NUK7_GIAIN</name>
<feature type="repeat" description="ANK" evidence="1">
    <location>
        <begin position="1199"/>
        <end position="1231"/>
    </location>
</feature>
<keyword evidence="1" id="KW-0040">ANK repeat</keyword>
<dbReference type="VEuPathDB" id="GiardiaDB:QR46_2255"/>
<feature type="repeat" description="ANK" evidence="1">
    <location>
        <begin position="679"/>
        <end position="711"/>
    </location>
</feature>
<dbReference type="PROSITE" id="PS50297">
    <property type="entry name" value="ANK_REP_REGION"/>
    <property type="match status" value="1"/>
</dbReference>
<dbReference type="InterPro" id="IPR036770">
    <property type="entry name" value="Ankyrin_rpt-contain_sf"/>
</dbReference>
<protein>
    <submittedName>
        <fullName evidence="3">Ankyrin repeat protein</fullName>
    </submittedName>
</protein>
<dbReference type="InterPro" id="IPR011009">
    <property type="entry name" value="Kinase-like_dom_sf"/>
</dbReference>
<proteinExistence type="predicted"/>
<dbReference type="SMART" id="SM00248">
    <property type="entry name" value="ANK"/>
    <property type="match status" value="20"/>
</dbReference>
<dbReference type="Gene3D" id="1.25.40.20">
    <property type="entry name" value="Ankyrin repeat-containing domain"/>
    <property type="match status" value="4"/>
</dbReference>
<dbReference type="Proteomes" id="UP000070089">
    <property type="component" value="Unassembled WGS sequence"/>
</dbReference>
<accession>A0A132NUK7</accession>
<dbReference type="SUPFAM" id="SSF56112">
    <property type="entry name" value="Protein kinase-like (PK-like)"/>
    <property type="match status" value="1"/>
</dbReference>
<organism evidence="3 4">
    <name type="scientific">Giardia duodenalis assemblage B</name>
    <dbReference type="NCBI Taxonomy" id="1394984"/>
    <lineage>
        <taxon>Eukaryota</taxon>
        <taxon>Metamonada</taxon>
        <taxon>Diplomonadida</taxon>
        <taxon>Hexamitidae</taxon>
        <taxon>Giardiinae</taxon>
        <taxon>Giardia</taxon>
    </lineage>
</organism>
<dbReference type="InterPro" id="IPR002110">
    <property type="entry name" value="Ankyrin_rpt"/>
</dbReference>
<dbReference type="SUPFAM" id="SSF48403">
    <property type="entry name" value="Ankyrin repeat"/>
    <property type="match status" value="3"/>
</dbReference>
<gene>
    <name evidence="3" type="ORF">QR46_2255</name>
</gene>
<dbReference type="PANTHER" id="PTHR24120">
    <property type="entry name" value="GH07239P"/>
    <property type="match status" value="1"/>
</dbReference>
<dbReference type="Pfam" id="PF12796">
    <property type="entry name" value="Ank_2"/>
    <property type="match status" value="7"/>
</dbReference>
<feature type="compositionally biased region" description="Polar residues" evidence="2">
    <location>
        <begin position="864"/>
        <end position="880"/>
    </location>
</feature>